<feature type="binding site" description="in other chain" evidence="13 17">
    <location>
        <position position="300"/>
    </location>
    <ligand>
        <name>K(+)</name>
        <dbReference type="ChEBI" id="CHEBI:29103"/>
        <note>ligand shared between two tetrameric partners</note>
    </ligand>
</feature>
<dbReference type="GO" id="GO:0003938">
    <property type="term" value="F:IMP dehydrogenase activity"/>
    <property type="evidence" value="ECO:0007669"/>
    <property type="project" value="UniProtKB-UniRule"/>
</dbReference>
<feature type="binding site" evidence="13 16">
    <location>
        <begin position="296"/>
        <end position="298"/>
    </location>
    <ligand>
        <name>NAD(+)</name>
        <dbReference type="ChEBI" id="CHEBI:57540"/>
    </ligand>
</feature>
<dbReference type="InterPro" id="IPR001093">
    <property type="entry name" value="IMP_DH_GMPRt"/>
</dbReference>
<name>A0A939KGP3_9CLOT</name>
<dbReference type="PIRSF" id="PIRSF000130">
    <property type="entry name" value="IMPDH"/>
    <property type="match status" value="1"/>
</dbReference>
<feature type="binding site" evidence="13 15">
    <location>
        <begin position="359"/>
        <end position="360"/>
    </location>
    <ligand>
        <name>IMP</name>
        <dbReference type="ChEBI" id="CHEBI:58053"/>
    </ligand>
</feature>
<feature type="active site" description="Proton acceptor" evidence="13 14">
    <location>
        <position position="399"/>
    </location>
</feature>
<dbReference type="GO" id="GO:0006183">
    <property type="term" value="P:GTP biosynthetic process"/>
    <property type="evidence" value="ECO:0007669"/>
    <property type="project" value="TreeGrafter"/>
</dbReference>
<feature type="binding site" evidence="13">
    <location>
        <position position="466"/>
    </location>
    <ligand>
        <name>K(+)</name>
        <dbReference type="ChEBI" id="CHEBI:29103"/>
        <note>ligand shared between two tetrameric partners</note>
    </ligand>
</feature>
<dbReference type="RefSeq" id="WP_207599161.1">
    <property type="nucleotide sequence ID" value="NZ_JAFNJU010000004.1"/>
</dbReference>
<evidence type="ECO:0000256" key="13">
    <source>
        <dbReference type="HAMAP-Rule" id="MF_01964"/>
    </source>
</evidence>
<evidence type="ECO:0000256" key="7">
    <source>
        <dbReference type="ARBA" id="ARBA00022755"/>
    </source>
</evidence>
<dbReference type="FunFam" id="3.20.20.70:FF:000003">
    <property type="entry name" value="GMP reductase"/>
    <property type="match status" value="1"/>
</dbReference>
<comment type="catalytic activity">
    <reaction evidence="12 13 20">
        <text>IMP + NAD(+) + H2O = XMP + NADH + H(+)</text>
        <dbReference type="Rhea" id="RHEA:11708"/>
        <dbReference type="ChEBI" id="CHEBI:15377"/>
        <dbReference type="ChEBI" id="CHEBI:15378"/>
        <dbReference type="ChEBI" id="CHEBI:57464"/>
        <dbReference type="ChEBI" id="CHEBI:57540"/>
        <dbReference type="ChEBI" id="CHEBI:57945"/>
        <dbReference type="ChEBI" id="CHEBI:58053"/>
        <dbReference type="EC" id="1.1.1.205"/>
    </reaction>
</comment>
<evidence type="ECO:0000256" key="17">
    <source>
        <dbReference type="PIRSR" id="PIRSR000130-4"/>
    </source>
</evidence>
<dbReference type="HAMAP" id="MF_01964">
    <property type="entry name" value="IMPDH"/>
    <property type="match status" value="1"/>
</dbReference>
<evidence type="ECO:0000256" key="6">
    <source>
        <dbReference type="ARBA" id="ARBA00022749"/>
    </source>
</evidence>
<dbReference type="Proteomes" id="UP000664218">
    <property type="component" value="Unassembled WGS sequence"/>
</dbReference>
<dbReference type="InterPro" id="IPR015875">
    <property type="entry name" value="IMP_DH/GMP_Rdtase_CS"/>
</dbReference>
<dbReference type="GO" id="GO:0046872">
    <property type="term" value="F:metal ion binding"/>
    <property type="evidence" value="ECO:0007669"/>
    <property type="project" value="UniProtKB-UniRule"/>
</dbReference>
<dbReference type="PROSITE" id="PS00487">
    <property type="entry name" value="IMP_DH_GMP_RED"/>
    <property type="match status" value="1"/>
</dbReference>
<dbReference type="InterPro" id="IPR013785">
    <property type="entry name" value="Aldolase_TIM"/>
</dbReference>
<gene>
    <name evidence="13 22" type="primary">guaB</name>
    <name evidence="22" type="ORF">J3A84_06340</name>
</gene>
<comment type="pathway">
    <text evidence="13 20">Purine metabolism; XMP biosynthesis via de novo pathway; XMP from IMP: step 1/1.</text>
</comment>
<keyword evidence="6 13" id="KW-0332">GMP biosynthesis</keyword>
<dbReference type="GO" id="GO:0000166">
    <property type="term" value="F:nucleotide binding"/>
    <property type="evidence" value="ECO:0007669"/>
    <property type="project" value="UniProtKB-UniRule"/>
</dbReference>
<feature type="binding site" evidence="13">
    <location>
        <position position="246"/>
    </location>
    <ligand>
        <name>NAD(+)</name>
        <dbReference type="ChEBI" id="CHEBI:57540"/>
    </ligand>
</feature>
<evidence type="ECO:0000313" key="22">
    <source>
        <dbReference type="EMBL" id="MBO1264644.1"/>
    </source>
</evidence>
<feature type="binding site" evidence="13 15">
    <location>
        <begin position="383"/>
        <end position="387"/>
    </location>
    <ligand>
        <name>IMP</name>
        <dbReference type="ChEBI" id="CHEBI:58053"/>
    </ligand>
</feature>
<dbReference type="CDD" id="cd00381">
    <property type="entry name" value="IMPDH"/>
    <property type="match status" value="1"/>
</dbReference>
<keyword evidence="23" id="KW-1185">Reference proteome</keyword>
<evidence type="ECO:0000256" key="3">
    <source>
        <dbReference type="ARBA" id="ARBA00011881"/>
    </source>
</evidence>
<keyword evidence="4 13" id="KW-0479">Metal-binding</keyword>
<comment type="activity regulation">
    <text evidence="13">Mycophenolic acid (MPA) is a non-competitive inhibitor that prevents formation of the closed enzyme conformation by binding to the same site as the amobile flap. In contrast, mizoribine monophosphate (MZP) is a competitive inhibitor that induces the closed conformation. MPA is a potent inhibitor of mammalian IMPDHs but a poor inhibitor of the bacterial enzymes. MZP is a more potent inhibitor of bacterial IMPDH.</text>
</comment>
<sequence>MGKILKTAYTFDDVLLVPNKSEVLPKDVSVKTRLTKTLMLNIPLMSASMDTVTESTMAIAMAREGGIGIIHKNMSIEEQAHEVDIVKRQENGVIVNPFHLTPDNTIAEANELMRRYRISGVPITTDGKLVGIVTNRDLVFETNYEKSISEVMTRENLITALEGTTIDEAKEILKTHKIEKLPLVDKDNNLKGLITIKDIEKTRLFPNAAKDARGRLLCGAGVGVTGNMMERVKALVDAGVDVVVLDTAHGHSEGVMEGVRTIKAAYPELQVIAGNVATAQGARDLAEAGADAVKVGIGPGSICTTRVVSGVGVPQLTAVMDCVEELEGMDVPVIADGGIKYSGDIVKALAAGAAAAMLGSILAGCHESPGEMEIYQGRNYKVYRGMGSLTSMNKGSSDRYFQENAKKLVPEGVEGRVAYKGPVADTIFQLVGGIRSGMGYLGSKDLETLNETATFVVQTANGLKESHPHDIYITKEAPNYSNKEA</sequence>
<feature type="binding site" evidence="13 15">
    <location>
        <begin position="336"/>
        <end position="338"/>
    </location>
    <ligand>
        <name>IMP</name>
        <dbReference type="ChEBI" id="CHEBI:58053"/>
    </ligand>
</feature>
<dbReference type="InterPro" id="IPR046342">
    <property type="entry name" value="CBS_dom_sf"/>
</dbReference>
<feature type="binding site" description="in other chain" evidence="13 17">
    <location>
        <position position="303"/>
    </location>
    <ligand>
        <name>K(+)</name>
        <dbReference type="ChEBI" id="CHEBI:29103"/>
        <note>ligand shared between two tetrameric partners</note>
    </ligand>
</feature>
<keyword evidence="9 13" id="KW-0560">Oxidoreductase</keyword>
<evidence type="ECO:0000256" key="19">
    <source>
        <dbReference type="RuleBase" id="RU003927"/>
    </source>
</evidence>
<evidence type="ECO:0000259" key="21">
    <source>
        <dbReference type="PROSITE" id="PS51371"/>
    </source>
</evidence>
<evidence type="ECO:0000256" key="20">
    <source>
        <dbReference type="RuleBase" id="RU003928"/>
    </source>
</evidence>
<evidence type="ECO:0000256" key="2">
    <source>
        <dbReference type="ARBA" id="ARBA00005502"/>
    </source>
</evidence>
<evidence type="ECO:0000256" key="5">
    <source>
        <dbReference type="ARBA" id="ARBA00022737"/>
    </source>
</evidence>
<evidence type="ECO:0000256" key="9">
    <source>
        <dbReference type="ARBA" id="ARBA00023002"/>
    </source>
</evidence>
<dbReference type="EC" id="1.1.1.205" evidence="13 20"/>
<feature type="binding site" evidence="13 15">
    <location>
        <position position="301"/>
    </location>
    <ligand>
        <name>IMP</name>
        <dbReference type="ChEBI" id="CHEBI:58053"/>
    </ligand>
</feature>
<dbReference type="SUPFAM" id="SSF51412">
    <property type="entry name" value="Inosine monophosphate dehydrogenase (IMPDH)"/>
    <property type="match status" value="1"/>
</dbReference>
<dbReference type="CDD" id="cd04601">
    <property type="entry name" value="CBS_pair_IMPDH"/>
    <property type="match status" value="1"/>
</dbReference>
<evidence type="ECO:0000256" key="18">
    <source>
        <dbReference type="PROSITE-ProRule" id="PRU00703"/>
    </source>
</evidence>
<evidence type="ECO:0000256" key="10">
    <source>
        <dbReference type="ARBA" id="ARBA00023027"/>
    </source>
</evidence>
<evidence type="ECO:0000256" key="11">
    <source>
        <dbReference type="ARBA" id="ARBA00023122"/>
    </source>
</evidence>
<dbReference type="PANTHER" id="PTHR11911:SF111">
    <property type="entry name" value="INOSINE-5'-MONOPHOSPHATE DEHYDROGENASE"/>
    <property type="match status" value="1"/>
</dbReference>
<dbReference type="NCBIfam" id="TIGR01302">
    <property type="entry name" value="IMP_dehydrog"/>
    <property type="match status" value="1"/>
</dbReference>
<evidence type="ECO:0000256" key="15">
    <source>
        <dbReference type="PIRSR" id="PIRSR000130-2"/>
    </source>
</evidence>
<dbReference type="PANTHER" id="PTHR11911">
    <property type="entry name" value="INOSINE-5-MONOPHOSPHATE DEHYDROGENASE RELATED"/>
    <property type="match status" value="1"/>
</dbReference>
<keyword evidence="5" id="KW-0677">Repeat</keyword>
<evidence type="ECO:0000256" key="16">
    <source>
        <dbReference type="PIRSR" id="PIRSR000130-3"/>
    </source>
</evidence>
<feature type="domain" description="CBS" evidence="21">
    <location>
        <begin position="93"/>
        <end position="148"/>
    </location>
</feature>
<feature type="active site" description="Thioimidate intermediate" evidence="13 14">
    <location>
        <position position="303"/>
    </location>
</feature>
<dbReference type="Pfam" id="PF00478">
    <property type="entry name" value="IMPDH"/>
    <property type="match status" value="1"/>
</dbReference>
<keyword evidence="7 13" id="KW-0658">Purine biosynthesis</keyword>
<dbReference type="SUPFAM" id="SSF54631">
    <property type="entry name" value="CBS-domain pair"/>
    <property type="match status" value="1"/>
</dbReference>
<evidence type="ECO:0000256" key="14">
    <source>
        <dbReference type="PIRSR" id="PIRSR000130-1"/>
    </source>
</evidence>
<protein>
    <recommendedName>
        <fullName evidence="13 20">Inosine-5'-monophosphate dehydrogenase</fullName>
        <shortName evidence="13">IMP dehydrogenase</shortName>
        <shortName evidence="13">IMPD</shortName>
        <shortName evidence="13">IMPDH</shortName>
        <ecNumber evidence="13 20">1.1.1.205</ecNumber>
    </recommendedName>
</protein>
<dbReference type="AlphaFoldDB" id="A0A939KGP3"/>
<dbReference type="EMBL" id="JAFNJU010000004">
    <property type="protein sequence ID" value="MBO1264644.1"/>
    <property type="molecule type" value="Genomic_DNA"/>
</dbReference>
<keyword evidence="11 18" id="KW-0129">CBS domain</keyword>
<feature type="domain" description="CBS" evidence="21">
    <location>
        <begin position="152"/>
        <end position="209"/>
    </location>
</feature>
<keyword evidence="8 13" id="KW-0630">Potassium</keyword>
<comment type="similarity">
    <text evidence="2 13 19">Belongs to the IMPDH/GMPR family.</text>
</comment>
<feature type="binding site" description="in other chain" evidence="13 17">
    <location>
        <position position="298"/>
    </location>
    <ligand>
        <name>K(+)</name>
        <dbReference type="ChEBI" id="CHEBI:29103"/>
        <note>ligand shared between two tetrameric partners</note>
    </ligand>
</feature>
<keyword evidence="10 13" id="KW-0520">NAD</keyword>
<comment type="function">
    <text evidence="13">Catalyzes the conversion of inosine 5'-phosphate (IMP) to xanthosine 5'-phosphate (XMP), the first committed and rate-limiting step in the de novo synthesis of guanine nucleotides, and therefore plays an important role in the regulation of cell growth.</text>
</comment>
<comment type="caution">
    <text evidence="13">Lacks conserved residue(s) required for the propagation of feature annotation.</text>
</comment>
<proteinExistence type="inferred from homology"/>
<accession>A0A939KGP3</accession>
<dbReference type="SMART" id="SM00116">
    <property type="entry name" value="CBS"/>
    <property type="match status" value="2"/>
</dbReference>
<dbReference type="PROSITE" id="PS51371">
    <property type="entry name" value="CBS"/>
    <property type="match status" value="2"/>
</dbReference>
<dbReference type="InterPro" id="IPR000644">
    <property type="entry name" value="CBS_dom"/>
</dbReference>
<organism evidence="22 23">
    <name type="scientific">Proteiniclasticum aestuarii</name>
    <dbReference type="NCBI Taxonomy" id="2817862"/>
    <lineage>
        <taxon>Bacteria</taxon>
        <taxon>Bacillati</taxon>
        <taxon>Bacillota</taxon>
        <taxon>Clostridia</taxon>
        <taxon>Eubacteriales</taxon>
        <taxon>Clostridiaceae</taxon>
        <taxon>Proteiniclasticum</taxon>
    </lineage>
</organism>
<feature type="binding site" evidence="13 15">
    <location>
        <position position="411"/>
    </location>
    <ligand>
        <name>IMP</name>
        <dbReference type="ChEBI" id="CHEBI:58053"/>
    </ligand>
</feature>
<evidence type="ECO:0000256" key="4">
    <source>
        <dbReference type="ARBA" id="ARBA00022723"/>
    </source>
</evidence>
<feature type="binding site" evidence="13">
    <location>
        <position position="465"/>
    </location>
    <ligand>
        <name>K(+)</name>
        <dbReference type="ChEBI" id="CHEBI:29103"/>
        <note>ligand shared between two tetrameric partners</note>
    </ligand>
</feature>
<comment type="cofactor">
    <cofactor evidence="1 13">
        <name>K(+)</name>
        <dbReference type="ChEBI" id="CHEBI:29103"/>
    </cofactor>
</comment>
<evidence type="ECO:0000256" key="1">
    <source>
        <dbReference type="ARBA" id="ARBA00001958"/>
    </source>
</evidence>
<evidence type="ECO:0000256" key="12">
    <source>
        <dbReference type="ARBA" id="ARBA00048028"/>
    </source>
</evidence>
<dbReference type="SMART" id="SM01240">
    <property type="entry name" value="IMPDH"/>
    <property type="match status" value="1"/>
</dbReference>
<evidence type="ECO:0000256" key="8">
    <source>
        <dbReference type="ARBA" id="ARBA00022958"/>
    </source>
</evidence>
<comment type="caution">
    <text evidence="22">The sequence shown here is derived from an EMBL/GenBank/DDBJ whole genome shotgun (WGS) entry which is preliminary data.</text>
</comment>
<dbReference type="InterPro" id="IPR005990">
    <property type="entry name" value="IMP_DH"/>
</dbReference>
<reference evidence="22" key="1">
    <citation type="submission" date="2021-03" db="EMBL/GenBank/DDBJ databases">
        <title>Proteiniclasticum marinus sp. nov., isolated from tidal flat sediment.</title>
        <authorList>
            <person name="Namirimu T."/>
            <person name="Yang J.-A."/>
            <person name="Yang S.-H."/>
            <person name="Kim Y.-J."/>
            <person name="Kwon K.K."/>
        </authorList>
    </citation>
    <scope>NUCLEOTIDE SEQUENCE</scope>
    <source>
        <strain evidence="22">SCR006</strain>
    </source>
</reference>
<comment type="subunit">
    <text evidence="3 13">Homotetramer.</text>
</comment>
<dbReference type="Pfam" id="PF00571">
    <property type="entry name" value="CBS"/>
    <property type="match status" value="2"/>
</dbReference>
<evidence type="ECO:0000313" key="23">
    <source>
        <dbReference type="Proteomes" id="UP000664218"/>
    </source>
</evidence>
<feature type="binding site" evidence="13">
    <location>
        <position position="467"/>
    </location>
    <ligand>
        <name>K(+)</name>
        <dbReference type="ChEBI" id="CHEBI:29103"/>
        <note>ligand shared between two tetrameric partners</note>
    </ligand>
</feature>
<dbReference type="GO" id="GO:0006177">
    <property type="term" value="P:GMP biosynthetic process"/>
    <property type="evidence" value="ECO:0007669"/>
    <property type="project" value="UniProtKB-UniRule"/>
</dbReference>
<dbReference type="Gene3D" id="3.20.20.70">
    <property type="entry name" value="Aldolase class I"/>
    <property type="match status" value="1"/>
</dbReference>
<feature type="binding site" evidence="16">
    <location>
        <begin position="246"/>
        <end position="248"/>
    </location>
    <ligand>
        <name>NAD(+)</name>
        <dbReference type="ChEBI" id="CHEBI:57540"/>
    </ligand>
</feature>